<dbReference type="EMBL" id="JAHRIO010011547">
    <property type="protein sequence ID" value="MEQ2162299.1"/>
    <property type="molecule type" value="Genomic_DNA"/>
</dbReference>
<proteinExistence type="predicted"/>
<evidence type="ECO:0000313" key="1">
    <source>
        <dbReference type="EMBL" id="MEQ2162299.1"/>
    </source>
</evidence>
<evidence type="ECO:0000313" key="2">
    <source>
        <dbReference type="Proteomes" id="UP001476798"/>
    </source>
</evidence>
<organism evidence="1 2">
    <name type="scientific">Goodea atripinnis</name>
    <dbReference type="NCBI Taxonomy" id="208336"/>
    <lineage>
        <taxon>Eukaryota</taxon>
        <taxon>Metazoa</taxon>
        <taxon>Chordata</taxon>
        <taxon>Craniata</taxon>
        <taxon>Vertebrata</taxon>
        <taxon>Euteleostomi</taxon>
        <taxon>Actinopterygii</taxon>
        <taxon>Neopterygii</taxon>
        <taxon>Teleostei</taxon>
        <taxon>Neoteleostei</taxon>
        <taxon>Acanthomorphata</taxon>
        <taxon>Ovalentaria</taxon>
        <taxon>Atherinomorphae</taxon>
        <taxon>Cyprinodontiformes</taxon>
        <taxon>Goodeidae</taxon>
        <taxon>Goodea</taxon>
    </lineage>
</organism>
<keyword evidence="2" id="KW-1185">Reference proteome</keyword>
<dbReference type="Proteomes" id="UP001476798">
    <property type="component" value="Unassembled WGS sequence"/>
</dbReference>
<gene>
    <name evidence="1" type="ORF">GOODEAATRI_018327</name>
</gene>
<name>A0ABV0MUI9_9TELE</name>
<accession>A0ABV0MUI9</accession>
<protein>
    <submittedName>
        <fullName evidence="1">Uncharacterized protein</fullName>
    </submittedName>
</protein>
<sequence>LHLACGRCSKSLHPAIDCRRPIEDIGLTHRIVAHWVGCGPHSFWQGNRFHPGTQPLVVGSLLHMCWNTVVNREKIWGLRRAWNKVDFDWRTISEEIWAYDMHIITLMTHGQGPVRHWWEWLWTTLLLVMVFGEDGEGRDWDGH</sequence>
<comment type="caution">
    <text evidence="1">The sequence shown here is derived from an EMBL/GenBank/DDBJ whole genome shotgun (WGS) entry which is preliminary data.</text>
</comment>
<reference evidence="1 2" key="1">
    <citation type="submission" date="2021-06" db="EMBL/GenBank/DDBJ databases">
        <authorList>
            <person name="Palmer J.M."/>
        </authorList>
    </citation>
    <scope>NUCLEOTIDE SEQUENCE [LARGE SCALE GENOMIC DNA]</scope>
    <source>
        <strain evidence="1 2">GA_2019</strain>
        <tissue evidence="1">Muscle</tissue>
    </source>
</reference>
<feature type="non-terminal residue" evidence="1">
    <location>
        <position position="1"/>
    </location>
</feature>